<protein>
    <recommendedName>
        <fullName evidence="2">DUF6532 domain-containing protein</fullName>
    </recommendedName>
</protein>
<sequence length="453" mass="50083">MSSCWSALRAASVLAETPPPSSISQPQHSPSPASSSAPTSHRGSLEFSGSHACSFEGGESNTDGAARQEARKAKKAMYNSRRKRYKHYHEDASLYKVIRKAGYLLQVLFSTSLPFPSDEARDDEIKLAFEKALDTFGFADDFYNLSIEDMKMLQQEDGSIRSRVQREVNARIATVYGLDPAPSPSQVLRNKERVSALLKDSAFHYESPETQEGRFQHPIIQQVIHAVWFSHRNALGCLYQDDFNPIPHATIALVLTSIRHTLSMYQTGKLVSGDFTHSYFTVYDQYVSSLAQMDEGDMRHFWRHHRRMMFKLGLDRAGVREDKEEELVIARAPQDVMAREIERMRLKMVSSDTSWDCNVSRNTSPVSNGSAAENQGRSSPSPCPPQYSIDLAPMMLGPCSSLPGPSTLTSPSSVVSAHSAITANMPSTGSCTQATSATPSETHLGPTNNDPPT</sequence>
<dbReference type="Proteomes" id="UP000029665">
    <property type="component" value="Unassembled WGS sequence"/>
</dbReference>
<feature type="region of interest" description="Disordered" evidence="1">
    <location>
        <begin position="357"/>
        <end position="389"/>
    </location>
</feature>
<feature type="compositionally biased region" description="Low complexity" evidence="1">
    <location>
        <begin position="22"/>
        <end position="41"/>
    </location>
</feature>
<dbReference type="Pfam" id="PF20149">
    <property type="entry name" value="DUF6532"/>
    <property type="match status" value="1"/>
</dbReference>
<dbReference type="HOGENOM" id="CLU_604302_0_0_1"/>
<dbReference type="AlphaFoldDB" id="A0A060S9I1"/>
<feature type="region of interest" description="Disordered" evidence="1">
    <location>
        <begin position="16"/>
        <end position="80"/>
    </location>
</feature>
<feature type="domain" description="DUF6532" evidence="2">
    <location>
        <begin position="103"/>
        <end position="293"/>
    </location>
</feature>
<feature type="region of interest" description="Disordered" evidence="1">
    <location>
        <begin position="424"/>
        <end position="453"/>
    </location>
</feature>
<name>A0A060S9I1_PYCCI</name>
<dbReference type="OrthoDB" id="2803997at2759"/>
<comment type="caution">
    <text evidence="3">The sequence shown here is derived from an EMBL/GenBank/DDBJ whole genome shotgun (WGS) entry which is preliminary data.</text>
</comment>
<organism evidence="3 4">
    <name type="scientific">Pycnoporus cinnabarinus</name>
    <name type="common">Cinnabar-red polypore</name>
    <name type="synonym">Trametes cinnabarina</name>
    <dbReference type="NCBI Taxonomy" id="5643"/>
    <lineage>
        <taxon>Eukaryota</taxon>
        <taxon>Fungi</taxon>
        <taxon>Dikarya</taxon>
        <taxon>Basidiomycota</taxon>
        <taxon>Agaricomycotina</taxon>
        <taxon>Agaricomycetes</taxon>
        <taxon>Polyporales</taxon>
        <taxon>Polyporaceae</taxon>
        <taxon>Trametes</taxon>
    </lineage>
</organism>
<dbReference type="InterPro" id="IPR045341">
    <property type="entry name" value="DUF6532"/>
</dbReference>
<dbReference type="EMBL" id="CCBP010000033">
    <property type="protein sequence ID" value="CDO69053.1"/>
    <property type="molecule type" value="Genomic_DNA"/>
</dbReference>
<reference evidence="3" key="1">
    <citation type="submission" date="2014-01" db="EMBL/GenBank/DDBJ databases">
        <title>The genome of the white-rot fungus Pycnoporus cinnabarinus: a basidiomycete model with a versatile arsenal for lignocellulosic biomass breakdown.</title>
        <authorList>
            <person name="Levasseur A."/>
            <person name="Lomascolo A."/>
            <person name="Ruiz-Duenas F.J."/>
            <person name="Uzan E."/>
            <person name="Piumi F."/>
            <person name="Kues U."/>
            <person name="Ram A.F.J."/>
            <person name="Murat C."/>
            <person name="Haon M."/>
            <person name="Benoit I."/>
            <person name="Arfi Y."/>
            <person name="Chevret D."/>
            <person name="Drula E."/>
            <person name="Kwon M.J."/>
            <person name="Gouret P."/>
            <person name="Lesage-Meessen L."/>
            <person name="Lombard V."/>
            <person name="Mariette J."/>
            <person name="Noirot C."/>
            <person name="Park J."/>
            <person name="Patyshakuliyeva A."/>
            <person name="Wieneger R.A.B."/>
            <person name="Wosten H.A.B."/>
            <person name="Martin F."/>
            <person name="Coutinho P.M."/>
            <person name="de Vries R."/>
            <person name="Martinez A.T."/>
            <person name="Klopp C."/>
            <person name="Pontarotti P."/>
            <person name="Henrissat B."/>
            <person name="Record E."/>
        </authorList>
    </citation>
    <scope>NUCLEOTIDE SEQUENCE [LARGE SCALE GENOMIC DNA]</scope>
    <source>
        <strain evidence="3">BRFM137</strain>
    </source>
</reference>
<evidence type="ECO:0000313" key="4">
    <source>
        <dbReference type="Proteomes" id="UP000029665"/>
    </source>
</evidence>
<gene>
    <name evidence="3" type="ORF">BN946_scf184992.g2</name>
</gene>
<proteinExistence type="predicted"/>
<keyword evidence="4" id="KW-1185">Reference proteome</keyword>
<evidence type="ECO:0000259" key="2">
    <source>
        <dbReference type="Pfam" id="PF20149"/>
    </source>
</evidence>
<evidence type="ECO:0000313" key="3">
    <source>
        <dbReference type="EMBL" id="CDO69053.1"/>
    </source>
</evidence>
<accession>A0A060S9I1</accession>
<evidence type="ECO:0000256" key="1">
    <source>
        <dbReference type="SAM" id="MobiDB-lite"/>
    </source>
</evidence>
<feature type="compositionally biased region" description="Polar residues" evidence="1">
    <location>
        <begin position="357"/>
        <end position="380"/>
    </location>
</feature>